<name>A0A316I655_9PSEU</name>
<evidence type="ECO:0000313" key="2">
    <source>
        <dbReference type="Proteomes" id="UP000246005"/>
    </source>
</evidence>
<dbReference type="InterPro" id="IPR006311">
    <property type="entry name" value="TAT_signal"/>
</dbReference>
<dbReference type="InterPro" id="IPR011990">
    <property type="entry name" value="TPR-like_helical_dom_sf"/>
</dbReference>
<dbReference type="RefSeq" id="WP_109633361.1">
    <property type="nucleotide sequence ID" value="NZ_QGHB01000002.1"/>
</dbReference>
<dbReference type="Gene3D" id="1.25.40.10">
    <property type="entry name" value="Tetratricopeptide repeat domain"/>
    <property type="match status" value="1"/>
</dbReference>
<sequence>MATEGNWDRRSVLRAAAVMAGAAAATPLMGEAQAGTGGDADALFKAGKFEQAGRAYEEILRNDPKNVHAASRRGYVALLSNKFADAEKYLGTAVALAPGDQGNNRLLADCYNRQGKLSVAAPHWRAAGLETDAKWYEAVRGEPYQISGDIARLPWQQMDPIPQVEASVNGGRPRRFSFYTRVGPLSLSGKVAAEAGLQAVTKQQYEFEGRTMWFYYGYLESFRLGGVELRNLPVHWSDEEPGPDSEGGIFGTSIFQHFLTTIDYAGRSLILRRRTPEAARQVRAAAHRAGAEPLPLWLVPEHLVFSRGSFAGSGPRVVGLNIGGTGSNVAGMSLAVAEDLRIRVDHDRPEESSAGGRAVLVHPCYPKEVRLGNATATGAYSVASERNLHDGHGFDVLGNIAHSFYKPYHVTLDFDGMQLYVTRGAAG</sequence>
<protein>
    <submittedName>
        <fullName evidence="1">Tetratricopeptide repeat protein</fullName>
    </submittedName>
</protein>
<evidence type="ECO:0000313" key="1">
    <source>
        <dbReference type="EMBL" id="PWK88771.1"/>
    </source>
</evidence>
<dbReference type="PROSITE" id="PS51318">
    <property type="entry name" value="TAT"/>
    <property type="match status" value="1"/>
</dbReference>
<dbReference type="SUPFAM" id="SSF48452">
    <property type="entry name" value="TPR-like"/>
    <property type="match status" value="1"/>
</dbReference>
<dbReference type="Gene3D" id="2.40.70.10">
    <property type="entry name" value="Acid Proteases"/>
    <property type="match status" value="1"/>
</dbReference>
<organism evidence="1 2">
    <name type="scientific">Lentzea atacamensis</name>
    <dbReference type="NCBI Taxonomy" id="531938"/>
    <lineage>
        <taxon>Bacteria</taxon>
        <taxon>Bacillati</taxon>
        <taxon>Actinomycetota</taxon>
        <taxon>Actinomycetes</taxon>
        <taxon>Pseudonocardiales</taxon>
        <taxon>Pseudonocardiaceae</taxon>
        <taxon>Lentzea</taxon>
    </lineage>
</organism>
<dbReference type="EMBL" id="QGHB01000002">
    <property type="protein sequence ID" value="PWK88771.1"/>
    <property type="molecule type" value="Genomic_DNA"/>
</dbReference>
<dbReference type="AlphaFoldDB" id="A0A316I655"/>
<gene>
    <name evidence="1" type="ORF">C8D88_10234</name>
</gene>
<dbReference type="Pfam" id="PF13432">
    <property type="entry name" value="TPR_16"/>
    <property type="match status" value="1"/>
</dbReference>
<accession>A0A316I655</accession>
<dbReference type="Proteomes" id="UP000246005">
    <property type="component" value="Unassembled WGS sequence"/>
</dbReference>
<proteinExistence type="predicted"/>
<reference evidence="1 2" key="1">
    <citation type="submission" date="2018-05" db="EMBL/GenBank/DDBJ databases">
        <title>Genomic Encyclopedia of Type Strains, Phase IV (KMG-IV): sequencing the most valuable type-strain genomes for metagenomic binning, comparative biology and taxonomic classification.</title>
        <authorList>
            <person name="Goeker M."/>
        </authorList>
    </citation>
    <scope>NUCLEOTIDE SEQUENCE [LARGE SCALE GENOMIC DNA]</scope>
    <source>
        <strain evidence="1 2">DSM 45480</strain>
    </source>
</reference>
<comment type="caution">
    <text evidence="1">The sequence shown here is derived from an EMBL/GenBank/DDBJ whole genome shotgun (WGS) entry which is preliminary data.</text>
</comment>
<dbReference type="InterPro" id="IPR021109">
    <property type="entry name" value="Peptidase_aspartic_dom_sf"/>
</dbReference>